<dbReference type="InterPro" id="IPR009476">
    <property type="entry name" value="DUF1097"/>
</dbReference>
<keyword evidence="1" id="KW-0472">Membrane</keyword>
<feature type="transmembrane region" description="Helical" evidence="1">
    <location>
        <begin position="93"/>
        <end position="111"/>
    </location>
</feature>
<sequence>MSKRESLNRDGGKGKYKEVLTLALLVGILPPTWALISPYIGVHVGPIALIAAGIYGANGNKFEDSFKIAAGYIAGDIWSLIATVVMQKTPFSANIKLWSTLFILGFIAVIISAKFPRYVYLPSFLAGWAIAMLSMNLDSTTPLIRMTIEIGVAMVVGVYYVGALIDKIHKIVNAR</sequence>
<dbReference type="Proteomes" id="UP000237883">
    <property type="component" value="Chromosome"/>
</dbReference>
<protein>
    <submittedName>
        <fullName evidence="2">DUF1097 domain-containing protein</fullName>
    </submittedName>
</protein>
<keyword evidence="3" id="KW-1185">Reference proteome</keyword>
<dbReference type="OrthoDB" id="1852275at2"/>
<name>A0A2S0L3C4_9FIRM</name>
<feature type="transmembrane region" description="Helical" evidence="1">
    <location>
        <begin position="143"/>
        <end position="165"/>
    </location>
</feature>
<dbReference type="AlphaFoldDB" id="A0A2S0L3C4"/>
<keyword evidence="1" id="KW-1133">Transmembrane helix</keyword>
<dbReference type="RefSeq" id="WP_106056879.1">
    <property type="nucleotide sequence ID" value="NZ_CP027228.1"/>
</dbReference>
<gene>
    <name evidence="2" type="ORF">C5Q96_02575</name>
</gene>
<feature type="transmembrane region" description="Helical" evidence="1">
    <location>
        <begin position="69"/>
        <end position="87"/>
    </location>
</feature>
<evidence type="ECO:0000313" key="3">
    <source>
        <dbReference type="Proteomes" id="UP000237883"/>
    </source>
</evidence>
<dbReference type="EMBL" id="CP027228">
    <property type="protein sequence ID" value="AVM47800.1"/>
    <property type="molecule type" value="Genomic_DNA"/>
</dbReference>
<dbReference type="KEGG" id="mdv:C5Q96_02575"/>
<proteinExistence type="predicted"/>
<evidence type="ECO:0000256" key="1">
    <source>
        <dbReference type="SAM" id="Phobius"/>
    </source>
</evidence>
<accession>A0A2S0L3C4</accession>
<organism evidence="2 3">
    <name type="scientific">Mogibacterium diversum</name>
    <dbReference type="NCBI Taxonomy" id="114527"/>
    <lineage>
        <taxon>Bacteria</taxon>
        <taxon>Bacillati</taxon>
        <taxon>Bacillota</taxon>
        <taxon>Clostridia</taxon>
        <taxon>Peptostreptococcales</taxon>
        <taxon>Anaerovoracaceae</taxon>
        <taxon>Mogibacterium</taxon>
    </lineage>
</organism>
<evidence type="ECO:0000313" key="2">
    <source>
        <dbReference type="EMBL" id="AVM47800.1"/>
    </source>
</evidence>
<dbReference type="GeneID" id="78391139"/>
<dbReference type="Pfam" id="PF06496">
    <property type="entry name" value="DUF1097"/>
    <property type="match status" value="1"/>
</dbReference>
<reference evidence="3" key="1">
    <citation type="submission" date="2018-02" db="EMBL/GenBank/DDBJ databases">
        <authorList>
            <person name="Holder M.E."/>
            <person name="Ajami N.J."/>
            <person name="Petrosino J.F."/>
        </authorList>
    </citation>
    <scope>NUCLEOTIDE SEQUENCE [LARGE SCALE GENOMIC DNA]</scope>
    <source>
        <strain evidence="3">CCUG 47132</strain>
    </source>
</reference>
<keyword evidence="1" id="KW-0812">Transmembrane</keyword>